<reference evidence="1 2" key="2">
    <citation type="journal article" date="2022" name="Mol. Ecol. Resour.">
        <title>The genomes of chicory, endive, great burdock and yacon provide insights into Asteraceae paleo-polyploidization history and plant inulin production.</title>
        <authorList>
            <person name="Fan W."/>
            <person name="Wang S."/>
            <person name="Wang H."/>
            <person name="Wang A."/>
            <person name="Jiang F."/>
            <person name="Liu H."/>
            <person name="Zhao H."/>
            <person name="Xu D."/>
            <person name="Zhang Y."/>
        </authorList>
    </citation>
    <scope>NUCLEOTIDE SEQUENCE [LARGE SCALE GENOMIC DNA]</scope>
    <source>
        <strain evidence="2">cv. Punajuju</strain>
        <tissue evidence="1">Leaves</tissue>
    </source>
</reference>
<name>A0ACB9FA34_CICIN</name>
<keyword evidence="2" id="KW-1185">Reference proteome</keyword>
<organism evidence="1 2">
    <name type="scientific">Cichorium intybus</name>
    <name type="common">Chicory</name>
    <dbReference type="NCBI Taxonomy" id="13427"/>
    <lineage>
        <taxon>Eukaryota</taxon>
        <taxon>Viridiplantae</taxon>
        <taxon>Streptophyta</taxon>
        <taxon>Embryophyta</taxon>
        <taxon>Tracheophyta</taxon>
        <taxon>Spermatophyta</taxon>
        <taxon>Magnoliopsida</taxon>
        <taxon>eudicotyledons</taxon>
        <taxon>Gunneridae</taxon>
        <taxon>Pentapetalae</taxon>
        <taxon>asterids</taxon>
        <taxon>campanulids</taxon>
        <taxon>Asterales</taxon>
        <taxon>Asteraceae</taxon>
        <taxon>Cichorioideae</taxon>
        <taxon>Cichorieae</taxon>
        <taxon>Cichoriinae</taxon>
        <taxon>Cichorium</taxon>
    </lineage>
</organism>
<sequence length="723" mass="83614">MFFNKYYQYFRLNGFKIERDKKKIFLKCKNVTQLQQSRRDRSHGRDVKKNKTQKSRSLQRSRRDGKGGRDAKTSNAKTQRDSTNFLIARLPTQRTNQWPAKSNPTHAPSRRDGPYGRDANAVFSIFSLNSSQARVLFDSGASVSFISESFASKLNIPLVDLYEKVIVDVADGRCVFPITNHEFDVIVGMDWMDDNRGQMDCHEKTLSIKTPSGSRILIRGEQRSRKVPIVSLATARRYMERGGELIMAHVISVESKHSKIEEVEVVCDYPDVFPENLPGLPPSRQVAFVIDVIPGAKPVARPPYRLAPSEMEELKRQLQELLELGFIRPSSSPWGAPILFVKKKDGSMRMCIDYRELNKITIKNRYPLQRIDDLFDQLHGATYFWNIDLRSGYHQLRVQEFDIPKTAFCTRYGHYEFLVKPFGLTNSLAAFMDLMNRVCRPFLDKFVIVFIDDILIYSKSRDKHRFHLQQMLDLLRDEKLYAKFSKCEFWLREIHFLGHVINKDCIKVDPAKIEAVMSWEPPKSPMELTKKTEKFSWTEAQQSAFEQLRDGLCKAPVLALPQGGEDLVLYSDASLSGLGCVLMQRGRVIAYASRQLKPHEKVYPVHDLELAAIIFCFEDKELNMRQRRWMDLLKDYDCEILYHPGKANEVVDALSRKEPPIRVVSTRMGVVSRLPEMIGNCQREANDLKKERMIGYVEKLEENAQGIKTFRGRVWVPRYGETR</sequence>
<dbReference type="Proteomes" id="UP001055811">
    <property type="component" value="Linkage Group LG03"/>
</dbReference>
<accession>A0ACB9FA34</accession>
<proteinExistence type="predicted"/>
<comment type="caution">
    <text evidence="1">The sequence shown here is derived from an EMBL/GenBank/DDBJ whole genome shotgun (WGS) entry which is preliminary data.</text>
</comment>
<reference evidence="2" key="1">
    <citation type="journal article" date="2022" name="Mol. Ecol. Resour.">
        <title>The genomes of chicory, endive, great burdock and yacon provide insights into Asteraceae palaeo-polyploidization history and plant inulin production.</title>
        <authorList>
            <person name="Fan W."/>
            <person name="Wang S."/>
            <person name="Wang H."/>
            <person name="Wang A."/>
            <person name="Jiang F."/>
            <person name="Liu H."/>
            <person name="Zhao H."/>
            <person name="Xu D."/>
            <person name="Zhang Y."/>
        </authorList>
    </citation>
    <scope>NUCLEOTIDE SEQUENCE [LARGE SCALE GENOMIC DNA]</scope>
    <source>
        <strain evidence="2">cv. Punajuju</strain>
    </source>
</reference>
<gene>
    <name evidence="1" type="ORF">L2E82_18026</name>
</gene>
<protein>
    <submittedName>
        <fullName evidence="1">Uncharacterized protein</fullName>
    </submittedName>
</protein>
<dbReference type="EMBL" id="CM042011">
    <property type="protein sequence ID" value="KAI3767690.1"/>
    <property type="molecule type" value="Genomic_DNA"/>
</dbReference>
<evidence type="ECO:0000313" key="1">
    <source>
        <dbReference type="EMBL" id="KAI3767690.1"/>
    </source>
</evidence>
<evidence type="ECO:0000313" key="2">
    <source>
        <dbReference type="Proteomes" id="UP001055811"/>
    </source>
</evidence>